<proteinExistence type="predicted"/>
<organism evidence="3 4">
    <name type="scientific">Flavilitoribacter nigricans (strain ATCC 23147 / DSM 23189 / NBRC 102662 / NCIMB 1420 / SS-2)</name>
    <name type="common">Lewinella nigricans</name>
    <dbReference type="NCBI Taxonomy" id="1122177"/>
    <lineage>
        <taxon>Bacteria</taxon>
        <taxon>Pseudomonadati</taxon>
        <taxon>Bacteroidota</taxon>
        <taxon>Saprospiria</taxon>
        <taxon>Saprospirales</taxon>
        <taxon>Lewinellaceae</taxon>
        <taxon>Flavilitoribacter</taxon>
    </lineage>
</organism>
<name>A0A2D0NBY6_FLAN2</name>
<protein>
    <recommendedName>
        <fullName evidence="2">DUF7619 domain-containing protein</fullName>
    </recommendedName>
</protein>
<gene>
    <name evidence="3" type="ORF">CRP01_13710</name>
</gene>
<dbReference type="NCBIfam" id="TIGR01451">
    <property type="entry name" value="B_ant_repeat"/>
    <property type="match status" value="1"/>
</dbReference>
<dbReference type="Pfam" id="PF24595">
    <property type="entry name" value="DUF7619"/>
    <property type="match status" value="1"/>
</dbReference>
<reference evidence="3 4" key="1">
    <citation type="submission" date="2017-10" db="EMBL/GenBank/DDBJ databases">
        <title>The draft genome sequence of Lewinella nigricans NBRC 102662.</title>
        <authorList>
            <person name="Wang K."/>
        </authorList>
    </citation>
    <scope>NUCLEOTIDE SEQUENCE [LARGE SCALE GENOMIC DNA]</scope>
    <source>
        <strain evidence="3 4">NBRC 102662</strain>
    </source>
</reference>
<dbReference type="InterPro" id="IPR013783">
    <property type="entry name" value="Ig-like_fold"/>
</dbReference>
<comment type="caution">
    <text evidence="3">The sequence shown here is derived from an EMBL/GenBank/DDBJ whole genome shotgun (WGS) entry which is preliminary data.</text>
</comment>
<dbReference type="InterPro" id="IPR047589">
    <property type="entry name" value="DUF11_rpt"/>
</dbReference>
<accession>A0A2D0NBY6</accession>
<dbReference type="AlphaFoldDB" id="A0A2D0NBY6"/>
<dbReference type="NCBIfam" id="TIGR04183">
    <property type="entry name" value="Por_Secre_tail"/>
    <property type="match status" value="1"/>
</dbReference>
<sequence>MKAQKLTYLCLLWLALFFLPTIPGQAQAGCTDDQQRPTPFCQTSNLNIPAHPTQGAIVTPSIIDLGSLDDCTAADQLIFRLEFAADFSGMPPESETLVLPDLAIHSVNMWVGDRAGNWDWCTTVVQADDVVSAVDGQVFIDNNQNCLLDEEEGHTPLSSWTIQATNLNTGATYSTQTQANGSYSLLIADLPVGESADISVEVLLPPGLSSACPSTQVLSNNIDGLNELNFPINLRTDCQLLTVDIGTALLRRCFSNSYTINYCNYSSEPVYDAEIIVQLDELLLFESASEDYEALGGQQYRFRLDSIPAGGCGRFTIQALASCELMLGQSQCVSATISPADCQTPGEEWSGASLTVSGSCDEDEGKVRFEIRNVGDNPLITPLAYTVVEDVVMYRSGTLEGLGPAESRVYEFPANGATWLFSIDQPKGHPGKSAPIAFVEGCGGFSPGIVNQFRQNDADPYVSIDCQTVVGSFDPNDKQAFPVGVTDAHYIEPNREIEYLIRFQNTGTDTAFTVVIEDQLSPALDHSTFLAGSSSHAYRTELSETGLLRIYFENILLPDSLVNEPASHGFIKFKVNQLPDNPPGTLIDNTASIYFDFNEAIITNRVRHQVEINFLEVRTATVDLPPRASLQISPNPMTHTGRFQFLNYEVEKGQFLLLNAQGQIVIQEAVRGNNFELNGRDLPAGLYLYQILDKQQLIANGKLVIK</sequence>
<dbReference type="InterPro" id="IPR055353">
    <property type="entry name" value="DUF7619"/>
</dbReference>
<dbReference type="SUPFAM" id="SSF117074">
    <property type="entry name" value="Hypothetical protein PA1324"/>
    <property type="match status" value="1"/>
</dbReference>
<evidence type="ECO:0000313" key="3">
    <source>
        <dbReference type="EMBL" id="PHN06021.1"/>
    </source>
</evidence>
<dbReference type="RefSeq" id="WP_099150614.1">
    <property type="nucleotide sequence ID" value="NZ_PDUD01000019.1"/>
</dbReference>
<dbReference type="Proteomes" id="UP000223913">
    <property type="component" value="Unassembled WGS sequence"/>
</dbReference>
<evidence type="ECO:0000259" key="2">
    <source>
        <dbReference type="Pfam" id="PF24595"/>
    </source>
</evidence>
<evidence type="ECO:0000256" key="1">
    <source>
        <dbReference type="SAM" id="SignalP"/>
    </source>
</evidence>
<keyword evidence="4" id="KW-1185">Reference proteome</keyword>
<dbReference type="OrthoDB" id="1110367at2"/>
<dbReference type="EMBL" id="PDUD01000019">
    <property type="protein sequence ID" value="PHN06021.1"/>
    <property type="molecule type" value="Genomic_DNA"/>
</dbReference>
<feature type="domain" description="DUF7619" evidence="2">
    <location>
        <begin position="474"/>
        <end position="608"/>
    </location>
</feature>
<dbReference type="InterPro" id="IPR026444">
    <property type="entry name" value="Secre_tail"/>
</dbReference>
<feature type="signal peptide" evidence="1">
    <location>
        <begin position="1"/>
        <end position="28"/>
    </location>
</feature>
<dbReference type="Gene3D" id="2.60.40.10">
    <property type="entry name" value="Immunoglobulins"/>
    <property type="match status" value="1"/>
</dbReference>
<evidence type="ECO:0000313" key="4">
    <source>
        <dbReference type="Proteomes" id="UP000223913"/>
    </source>
</evidence>
<keyword evidence="1" id="KW-0732">Signal</keyword>
<feature type="chain" id="PRO_5012338724" description="DUF7619 domain-containing protein" evidence="1">
    <location>
        <begin position="29"/>
        <end position="706"/>
    </location>
</feature>